<dbReference type="WBParaSite" id="GPLIN_001130800">
    <property type="protein sequence ID" value="GPLIN_001130800"/>
    <property type="gene ID" value="GPLIN_001130800"/>
</dbReference>
<keyword evidence="1" id="KW-0812">Transmembrane</keyword>
<dbReference type="AlphaFoldDB" id="A0A183CEK3"/>
<reference evidence="3" key="2">
    <citation type="submission" date="2014-05" db="EMBL/GenBank/DDBJ databases">
        <title>The genome and life-stage specific transcriptomes of Globodera pallida elucidate key aspects of plant parasitism by a cyst nematode.</title>
        <authorList>
            <person name="Cotton J.A."/>
            <person name="Lilley C.J."/>
            <person name="Jones L.M."/>
            <person name="Kikuchi T."/>
            <person name="Reid A.J."/>
            <person name="Thorpe P."/>
            <person name="Tsai I.J."/>
            <person name="Beasley H."/>
            <person name="Blok V."/>
            <person name="Cock P.J.A."/>
            <person name="Van den Akker S.E."/>
            <person name="Holroyd N."/>
            <person name="Hunt M."/>
            <person name="Mantelin S."/>
            <person name="Naghra H."/>
            <person name="Pain A."/>
            <person name="Palomares-Rius J.E."/>
            <person name="Zarowiecki M."/>
            <person name="Berriman M."/>
            <person name="Jones J.T."/>
            <person name="Urwin P.E."/>
        </authorList>
    </citation>
    <scope>NUCLEOTIDE SEQUENCE [LARGE SCALE GENOMIC DNA]</scope>
    <source>
        <strain evidence="3">Lindley</strain>
    </source>
</reference>
<sequence>MEGTAATLIILLAVMFVNLDNFAAEKECAAEAKNMTEFLTNKNNVSCKCHFGEQGKDLSNVPFNAPPFIRGPALECRIGYLNGKGYGDVSLGVGTGEYCYAISGATKKGFLNMWGCNINNNCTEICKVHYLSKCHCKFGEKGVNLSNVDFMLPPFVPVSHLKENRSAGTNFWVFFILPNAFGVLAVFLPSLLWLISMAS</sequence>
<evidence type="ECO:0000256" key="1">
    <source>
        <dbReference type="SAM" id="Phobius"/>
    </source>
</evidence>
<accession>A0A183CEK3</accession>
<evidence type="ECO:0000313" key="4">
    <source>
        <dbReference type="WBParaSite" id="GPLIN_001130800"/>
    </source>
</evidence>
<reference evidence="3" key="1">
    <citation type="submission" date="2013-12" db="EMBL/GenBank/DDBJ databases">
        <authorList>
            <person name="Aslett M."/>
        </authorList>
    </citation>
    <scope>NUCLEOTIDE SEQUENCE [LARGE SCALE GENOMIC DNA]</scope>
    <source>
        <strain evidence="3">Lindley</strain>
    </source>
</reference>
<protein>
    <submittedName>
        <fullName evidence="4">Uncharacterized protein</fullName>
    </submittedName>
</protein>
<keyword evidence="3" id="KW-1185">Reference proteome</keyword>
<keyword evidence="1" id="KW-0472">Membrane</keyword>
<feature type="signal peptide" evidence="2">
    <location>
        <begin position="1"/>
        <end position="24"/>
    </location>
</feature>
<organism evidence="3 4">
    <name type="scientific">Globodera pallida</name>
    <name type="common">Potato cyst nematode worm</name>
    <name type="synonym">Heterodera pallida</name>
    <dbReference type="NCBI Taxonomy" id="36090"/>
    <lineage>
        <taxon>Eukaryota</taxon>
        <taxon>Metazoa</taxon>
        <taxon>Ecdysozoa</taxon>
        <taxon>Nematoda</taxon>
        <taxon>Chromadorea</taxon>
        <taxon>Rhabditida</taxon>
        <taxon>Tylenchina</taxon>
        <taxon>Tylenchomorpha</taxon>
        <taxon>Tylenchoidea</taxon>
        <taxon>Heteroderidae</taxon>
        <taxon>Heteroderinae</taxon>
        <taxon>Globodera</taxon>
    </lineage>
</organism>
<reference evidence="4" key="3">
    <citation type="submission" date="2016-06" db="UniProtKB">
        <authorList>
            <consortium name="WormBaseParasite"/>
        </authorList>
    </citation>
    <scope>IDENTIFICATION</scope>
</reference>
<dbReference type="Proteomes" id="UP000050741">
    <property type="component" value="Unassembled WGS sequence"/>
</dbReference>
<feature type="transmembrane region" description="Helical" evidence="1">
    <location>
        <begin position="171"/>
        <end position="195"/>
    </location>
</feature>
<feature type="chain" id="PRO_5008147480" evidence="2">
    <location>
        <begin position="25"/>
        <end position="199"/>
    </location>
</feature>
<keyword evidence="1" id="KW-1133">Transmembrane helix</keyword>
<keyword evidence="2" id="KW-0732">Signal</keyword>
<evidence type="ECO:0000313" key="3">
    <source>
        <dbReference type="Proteomes" id="UP000050741"/>
    </source>
</evidence>
<proteinExistence type="predicted"/>
<evidence type="ECO:0000256" key="2">
    <source>
        <dbReference type="SAM" id="SignalP"/>
    </source>
</evidence>
<name>A0A183CEK3_GLOPA</name>